<dbReference type="InterPro" id="IPR017521">
    <property type="entry name" value="Sugar_tfrase_PEP-CTERM_Stp1"/>
</dbReference>
<proteinExistence type="predicted"/>
<dbReference type="InParanoid" id="A0A2G4YN86"/>
<reference evidence="1 2" key="1">
    <citation type="submission" date="2017-10" db="EMBL/GenBank/DDBJ databases">
        <title>Frigbacter circumglobatus gen. nov. sp. nov., isolated from sediment cultured in situ.</title>
        <authorList>
            <person name="Zhao Z."/>
        </authorList>
    </citation>
    <scope>NUCLEOTIDE SEQUENCE [LARGE SCALE GENOMIC DNA]</scope>
    <source>
        <strain evidence="1 2">ZYL</strain>
    </source>
</reference>
<keyword evidence="2" id="KW-1185">Reference proteome</keyword>
<dbReference type="Proteomes" id="UP000229730">
    <property type="component" value="Unassembled WGS sequence"/>
</dbReference>
<comment type="caution">
    <text evidence="1">The sequence shown here is derived from an EMBL/GenBank/DDBJ whole genome shotgun (WGS) entry which is preliminary data.</text>
</comment>
<dbReference type="SUPFAM" id="SSF53756">
    <property type="entry name" value="UDP-Glycosyltransferase/glycogen phosphorylase"/>
    <property type="match status" value="1"/>
</dbReference>
<dbReference type="OrthoDB" id="9807209at2"/>
<keyword evidence="1" id="KW-0808">Transferase</keyword>
<name>A0A2G4YN86_9PROT</name>
<dbReference type="RefSeq" id="WP_099474852.1">
    <property type="nucleotide sequence ID" value="NZ_CP041025.1"/>
</dbReference>
<protein>
    <submittedName>
        <fullName evidence="1">Glycosyl transferase family 1</fullName>
    </submittedName>
</protein>
<organism evidence="1 2">
    <name type="scientific">Paremcibacter congregatus</name>
    <dbReference type="NCBI Taxonomy" id="2043170"/>
    <lineage>
        <taxon>Bacteria</taxon>
        <taxon>Pseudomonadati</taxon>
        <taxon>Pseudomonadota</taxon>
        <taxon>Alphaproteobacteria</taxon>
        <taxon>Emcibacterales</taxon>
        <taxon>Emcibacteraceae</taxon>
        <taxon>Paremcibacter</taxon>
    </lineage>
</organism>
<evidence type="ECO:0000313" key="2">
    <source>
        <dbReference type="Proteomes" id="UP000229730"/>
    </source>
</evidence>
<dbReference type="AlphaFoldDB" id="A0A2G4YN86"/>
<dbReference type="Pfam" id="PF13692">
    <property type="entry name" value="Glyco_trans_1_4"/>
    <property type="match status" value="1"/>
</dbReference>
<dbReference type="GO" id="GO:0016757">
    <property type="term" value="F:glycosyltransferase activity"/>
    <property type="evidence" value="ECO:0007669"/>
    <property type="project" value="TreeGrafter"/>
</dbReference>
<dbReference type="NCBIfam" id="TIGR03087">
    <property type="entry name" value="stp1"/>
    <property type="match status" value="1"/>
</dbReference>
<dbReference type="PANTHER" id="PTHR12526">
    <property type="entry name" value="GLYCOSYLTRANSFERASE"/>
    <property type="match status" value="1"/>
</dbReference>
<dbReference type="PANTHER" id="PTHR12526:SF600">
    <property type="entry name" value="GLYCOSYL TRANSFERASE GROUP 1"/>
    <property type="match status" value="1"/>
</dbReference>
<dbReference type="CDD" id="cd03801">
    <property type="entry name" value="GT4_PimA-like"/>
    <property type="match status" value="1"/>
</dbReference>
<sequence length="410" mass="45714">MNILFLSHRFPYPPTRGDKIRSFNMVKHLQGAGHKVTVASLARSSGEAAECQGIADYCEEFVLCEVRNPVQALRMGARLLTSEPSSMGFFYSRALQTEVNRLLDKTAFDLIVVFSSTAAQYVSHVTTIPKLLDFCDMDSQKWLAFANFKPWPVSFGYRLEGRKLEREEKKLCGEFDLCSCATDFEVDTLDSYQTGVASGFFPNGVDFDFFTPDGQAGDADYDPYGISFVGRMDYYPNEECVLSFCDTVLPKLREKYPEANLTVIGAEPPANILALNNRPGITVTGTVDDIRTYVRKSAVMVTPLEIARGTQNKILEGMAMGVPVVSSRTAARGVDAVVGEHILAATTPEEYVAHISHLFEDSTARKRLAIAGRERVMSHHNWPRAMTLFDDCITRTLTAFTEKHKTKEFN</sequence>
<dbReference type="EMBL" id="PDEM01000031">
    <property type="protein sequence ID" value="PHZ83757.1"/>
    <property type="molecule type" value="Genomic_DNA"/>
</dbReference>
<dbReference type="Gene3D" id="3.40.50.2000">
    <property type="entry name" value="Glycogen Phosphorylase B"/>
    <property type="match status" value="2"/>
</dbReference>
<gene>
    <name evidence="1" type="ORF">CRD36_15440</name>
</gene>
<accession>A0A2G4YN86</accession>
<evidence type="ECO:0000313" key="1">
    <source>
        <dbReference type="EMBL" id="PHZ83757.1"/>
    </source>
</evidence>